<dbReference type="PANTHER" id="PTHR31288">
    <property type="entry name" value="O-FUCOSYLTRANSFERASE FAMILY PROTEIN"/>
    <property type="match status" value="1"/>
</dbReference>
<dbReference type="EMBL" id="JBBWWR010000014">
    <property type="protein sequence ID" value="KAK8952634.1"/>
    <property type="molecule type" value="Genomic_DNA"/>
</dbReference>
<gene>
    <name evidence="1" type="ORF">KSP40_PGU019487</name>
</gene>
<comment type="caution">
    <text evidence="1">The sequence shown here is derived from an EMBL/GenBank/DDBJ whole genome shotgun (WGS) entry which is preliminary data.</text>
</comment>
<protein>
    <submittedName>
        <fullName evidence="1">Uncharacterized protein</fullName>
    </submittedName>
</protein>
<keyword evidence="2" id="KW-1185">Reference proteome</keyword>
<dbReference type="InterPro" id="IPR024709">
    <property type="entry name" value="FucosylTrfase_pln"/>
</dbReference>
<sequence length="166" mass="19037">MYDAEKFMRTLDGVINIVKELPLEAVSRKPAVVRVPNRPTEEFIVKNIEPIFRSSGYLRLATYFTSINRKSREKKNADLDLACLAMFGSLEVNLEIQEVVGNMTQRLRTLNRKSDSRFVAVDLRTDVLEKKVCNQKGIEGRRFCYNAQEIAEFLKKAGFDGNPLFI</sequence>
<name>A0ABR2LVB7_9ASPA</name>
<dbReference type="Proteomes" id="UP001412067">
    <property type="component" value="Unassembled WGS sequence"/>
</dbReference>
<evidence type="ECO:0000313" key="2">
    <source>
        <dbReference type="Proteomes" id="UP001412067"/>
    </source>
</evidence>
<evidence type="ECO:0000313" key="1">
    <source>
        <dbReference type="EMBL" id="KAK8952634.1"/>
    </source>
</evidence>
<reference evidence="1 2" key="1">
    <citation type="journal article" date="2022" name="Nat. Plants">
        <title>Genomes of leafy and leafless Platanthera orchids illuminate the evolution of mycoheterotrophy.</title>
        <authorList>
            <person name="Li M.H."/>
            <person name="Liu K.W."/>
            <person name="Li Z."/>
            <person name="Lu H.C."/>
            <person name="Ye Q.L."/>
            <person name="Zhang D."/>
            <person name="Wang J.Y."/>
            <person name="Li Y.F."/>
            <person name="Zhong Z.M."/>
            <person name="Liu X."/>
            <person name="Yu X."/>
            <person name="Liu D.K."/>
            <person name="Tu X.D."/>
            <person name="Liu B."/>
            <person name="Hao Y."/>
            <person name="Liao X.Y."/>
            <person name="Jiang Y.T."/>
            <person name="Sun W.H."/>
            <person name="Chen J."/>
            <person name="Chen Y.Q."/>
            <person name="Ai Y."/>
            <person name="Zhai J.W."/>
            <person name="Wu S.S."/>
            <person name="Zhou Z."/>
            <person name="Hsiao Y.Y."/>
            <person name="Wu W.L."/>
            <person name="Chen Y.Y."/>
            <person name="Lin Y.F."/>
            <person name="Hsu J.L."/>
            <person name="Li C.Y."/>
            <person name="Wang Z.W."/>
            <person name="Zhao X."/>
            <person name="Zhong W.Y."/>
            <person name="Ma X.K."/>
            <person name="Ma L."/>
            <person name="Huang J."/>
            <person name="Chen G.Z."/>
            <person name="Huang M.Z."/>
            <person name="Huang L."/>
            <person name="Peng D.H."/>
            <person name="Luo Y.B."/>
            <person name="Zou S.Q."/>
            <person name="Chen S.P."/>
            <person name="Lan S."/>
            <person name="Tsai W.C."/>
            <person name="Van de Peer Y."/>
            <person name="Liu Z.J."/>
        </authorList>
    </citation>
    <scope>NUCLEOTIDE SEQUENCE [LARGE SCALE GENOMIC DNA]</scope>
    <source>
        <strain evidence="1">Lor288</strain>
    </source>
</reference>
<organism evidence="1 2">
    <name type="scientific">Platanthera guangdongensis</name>
    <dbReference type="NCBI Taxonomy" id="2320717"/>
    <lineage>
        <taxon>Eukaryota</taxon>
        <taxon>Viridiplantae</taxon>
        <taxon>Streptophyta</taxon>
        <taxon>Embryophyta</taxon>
        <taxon>Tracheophyta</taxon>
        <taxon>Spermatophyta</taxon>
        <taxon>Magnoliopsida</taxon>
        <taxon>Liliopsida</taxon>
        <taxon>Asparagales</taxon>
        <taxon>Orchidaceae</taxon>
        <taxon>Orchidoideae</taxon>
        <taxon>Orchideae</taxon>
        <taxon>Orchidinae</taxon>
        <taxon>Platanthera</taxon>
    </lineage>
</organism>
<accession>A0ABR2LVB7</accession>
<dbReference type="PANTHER" id="PTHR31288:SF5">
    <property type="entry name" value="PROTEIN MANNAN SYNTHESIS-RELATED 1"/>
    <property type="match status" value="1"/>
</dbReference>
<proteinExistence type="predicted"/>